<dbReference type="InParanoid" id="A0A3A9JJI8"/>
<dbReference type="EMBL" id="RFLX01000009">
    <property type="protein sequence ID" value="RMI20892.1"/>
    <property type="molecule type" value="Genomic_DNA"/>
</dbReference>
<gene>
    <name evidence="5" type="ORF">D6Z83_12120</name>
    <name evidence="6" type="ORF">EBE87_13825</name>
</gene>
<keyword evidence="1" id="KW-0472">Membrane</keyword>
<dbReference type="Proteomes" id="UP000278036">
    <property type="component" value="Unassembled WGS sequence"/>
</dbReference>
<evidence type="ECO:0000259" key="4">
    <source>
        <dbReference type="PROSITE" id="PS50924"/>
    </source>
</evidence>
<dbReference type="AlphaFoldDB" id="A0A3A9JJI8"/>
<name>A0A3A9JJI8_9PROT</name>
<dbReference type="Gene3D" id="3.30.70.270">
    <property type="match status" value="1"/>
</dbReference>
<dbReference type="InterPro" id="IPR052155">
    <property type="entry name" value="Biofilm_reg_signaling"/>
</dbReference>
<dbReference type="GO" id="GO:0016020">
    <property type="term" value="C:membrane"/>
    <property type="evidence" value="ECO:0007669"/>
    <property type="project" value="UniProtKB-UniRule"/>
</dbReference>
<dbReference type="CDD" id="cd01948">
    <property type="entry name" value="EAL"/>
    <property type="match status" value="1"/>
</dbReference>
<dbReference type="Gene3D" id="3.30.450.20">
    <property type="entry name" value="PAS domain"/>
    <property type="match status" value="1"/>
</dbReference>
<dbReference type="Pfam" id="PF00990">
    <property type="entry name" value="GGDEF"/>
    <property type="match status" value="1"/>
</dbReference>
<feature type="transmembrane region" description="Helical" evidence="1">
    <location>
        <begin position="168"/>
        <end position="187"/>
    </location>
</feature>
<evidence type="ECO:0000313" key="8">
    <source>
        <dbReference type="Proteomes" id="UP000278036"/>
    </source>
</evidence>
<feature type="domain" description="MHYT" evidence="4">
    <location>
        <begin position="34"/>
        <end position="220"/>
    </location>
</feature>
<dbReference type="NCBIfam" id="TIGR00254">
    <property type="entry name" value="GGDEF"/>
    <property type="match status" value="1"/>
</dbReference>
<evidence type="ECO:0000259" key="2">
    <source>
        <dbReference type="PROSITE" id="PS50883"/>
    </source>
</evidence>
<dbReference type="PROSITE" id="PS50924">
    <property type="entry name" value="MHYT"/>
    <property type="match status" value="1"/>
</dbReference>
<reference evidence="5 8" key="1">
    <citation type="submission" date="2018-09" db="EMBL/GenBank/DDBJ databases">
        <title>Roseomonas sp. nov., isolated from feces of Tibetan antelopes in the Qinghai-Tibet plateau, China.</title>
        <authorList>
            <person name="Tian Z."/>
        </authorList>
    </citation>
    <scope>NUCLEOTIDE SEQUENCE [LARGE SCALE GENOMIC DNA]</scope>
    <source>
        <strain evidence="6 7">Z23</strain>
        <strain evidence="5 8">Z24</strain>
    </source>
</reference>
<accession>A0A3A9JJI8</accession>
<dbReference type="Pfam" id="PF00563">
    <property type="entry name" value="EAL"/>
    <property type="match status" value="1"/>
</dbReference>
<feature type="transmembrane region" description="Helical" evidence="1">
    <location>
        <begin position="69"/>
        <end position="94"/>
    </location>
</feature>
<dbReference type="InterPro" id="IPR035965">
    <property type="entry name" value="PAS-like_dom_sf"/>
</dbReference>
<dbReference type="SMART" id="SM00052">
    <property type="entry name" value="EAL"/>
    <property type="match status" value="1"/>
</dbReference>
<dbReference type="InterPro" id="IPR005330">
    <property type="entry name" value="MHYT_dom"/>
</dbReference>
<dbReference type="InterPro" id="IPR035919">
    <property type="entry name" value="EAL_sf"/>
</dbReference>
<dbReference type="PANTHER" id="PTHR44757:SF2">
    <property type="entry name" value="BIOFILM ARCHITECTURE MAINTENANCE PROTEIN MBAA"/>
    <property type="match status" value="1"/>
</dbReference>
<dbReference type="InterPro" id="IPR000014">
    <property type="entry name" value="PAS"/>
</dbReference>
<dbReference type="Proteomes" id="UP000274097">
    <property type="component" value="Unassembled WGS sequence"/>
</dbReference>
<evidence type="ECO:0000313" key="5">
    <source>
        <dbReference type="EMBL" id="RKK03926.1"/>
    </source>
</evidence>
<dbReference type="FunCoup" id="A0A3A9JJI8">
    <property type="interactions" value="325"/>
</dbReference>
<dbReference type="Pfam" id="PF13188">
    <property type="entry name" value="PAS_8"/>
    <property type="match status" value="1"/>
</dbReference>
<dbReference type="Pfam" id="PF03707">
    <property type="entry name" value="MHYT"/>
    <property type="match status" value="2"/>
</dbReference>
<protein>
    <submittedName>
        <fullName evidence="5">EAL domain-containing protein</fullName>
    </submittedName>
</protein>
<dbReference type="SUPFAM" id="SSF55785">
    <property type="entry name" value="PYP-like sensor domain (PAS domain)"/>
    <property type="match status" value="1"/>
</dbReference>
<dbReference type="InterPro" id="IPR043128">
    <property type="entry name" value="Rev_trsase/Diguanyl_cyclase"/>
</dbReference>
<feature type="transmembrane region" description="Helical" evidence="1">
    <location>
        <begin position="234"/>
        <end position="255"/>
    </location>
</feature>
<dbReference type="PROSITE" id="PS50883">
    <property type="entry name" value="EAL"/>
    <property type="match status" value="1"/>
</dbReference>
<dbReference type="InterPro" id="IPR029787">
    <property type="entry name" value="Nucleotide_cyclase"/>
</dbReference>
<dbReference type="Gene3D" id="3.20.20.450">
    <property type="entry name" value="EAL domain"/>
    <property type="match status" value="1"/>
</dbReference>
<dbReference type="SMART" id="SM00267">
    <property type="entry name" value="GGDEF"/>
    <property type="match status" value="1"/>
</dbReference>
<evidence type="ECO:0000256" key="1">
    <source>
        <dbReference type="PROSITE-ProRule" id="PRU00244"/>
    </source>
</evidence>
<evidence type="ECO:0000313" key="7">
    <source>
        <dbReference type="Proteomes" id="UP000274097"/>
    </source>
</evidence>
<dbReference type="PROSITE" id="PS50887">
    <property type="entry name" value="GGDEF"/>
    <property type="match status" value="1"/>
</dbReference>
<feature type="transmembrane region" description="Helical" evidence="1">
    <location>
        <begin position="106"/>
        <end position="127"/>
    </location>
</feature>
<feature type="domain" description="GGDEF" evidence="3">
    <location>
        <begin position="409"/>
        <end position="541"/>
    </location>
</feature>
<comment type="caution">
    <text evidence="5">The sequence shown here is derived from an EMBL/GenBank/DDBJ whole genome shotgun (WGS) entry which is preliminary data.</text>
</comment>
<dbReference type="InterPro" id="IPR001633">
    <property type="entry name" value="EAL_dom"/>
</dbReference>
<dbReference type="PANTHER" id="PTHR44757">
    <property type="entry name" value="DIGUANYLATE CYCLASE DGCP"/>
    <property type="match status" value="1"/>
</dbReference>
<evidence type="ECO:0000313" key="6">
    <source>
        <dbReference type="EMBL" id="RMI20892.1"/>
    </source>
</evidence>
<dbReference type="EMBL" id="RAQU01000063">
    <property type="protein sequence ID" value="RKK03926.1"/>
    <property type="molecule type" value="Genomic_DNA"/>
</dbReference>
<keyword evidence="1" id="KW-1133">Transmembrane helix</keyword>
<dbReference type="CDD" id="cd00130">
    <property type="entry name" value="PAS"/>
    <property type="match status" value="1"/>
</dbReference>
<proteinExistence type="predicted"/>
<dbReference type="InterPro" id="IPR000160">
    <property type="entry name" value="GGDEF_dom"/>
</dbReference>
<keyword evidence="7" id="KW-1185">Reference proteome</keyword>
<feature type="transmembrane region" description="Helical" evidence="1">
    <location>
        <begin position="38"/>
        <end position="57"/>
    </location>
</feature>
<dbReference type="SUPFAM" id="SSF55073">
    <property type="entry name" value="Nucleotide cyclase"/>
    <property type="match status" value="1"/>
</dbReference>
<organism evidence="5 8">
    <name type="scientific">Teichococcus wenyumeiae</name>
    <dbReference type="NCBI Taxonomy" id="2478470"/>
    <lineage>
        <taxon>Bacteria</taxon>
        <taxon>Pseudomonadati</taxon>
        <taxon>Pseudomonadota</taxon>
        <taxon>Alphaproteobacteria</taxon>
        <taxon>Acetobacterales</taxon>
        <taxon>Roseomonadaceae</taxon>
        <taxon>Roseomonas</taxon>
    </lineage>
</organism>
<feature type="transmembrane region" description="Helical" evidence="1">
    <location>
        <begin position="199"/>
        <end position="222"/>
    </location>
</feature>
<evidence type="ECO:0000259" key="3">
    <source>
        <dbReference type="PROSITE" id="PS50887"/>
    </source>
</evidence>
<feature type="domain" description="EAL" evidence="2">
    <location>
        <begin position="550"/>
        <end position="800"/>
    </location>
</feature>
<dbReference type="SMART" id="SM00091">
    <property type="entry name" value="PAS"/>
    <property type="match status" value="1"/>
</dbReference>
<dbReference type="SUPFAM" id="SSF141868">
    <property type="entry name" value="EAL domain-like"/>
    <property type="match status" value="1"/>
</dbReference>
<sequence>MGRASAPQRATPGGTDYPEEPVVPRVFSCLAEEHDPTLILLALAICLSGAAVSMALLRRGAETEGWSRAGWLLLGSVAGGAFVWCTHFIAMLAYQPAASLGFSPLMTLWSLLLAILGWGMAGAVAVAPWRGARLLGGAGMGLAIGLMHYAGMAALGHGGIVEYDPAQVAASLLLGSGFGMLALRLTLRGDRPWQQWLGPLCLSLAVAALHFTGMAAVAIIPLDAVAEPVARSGLALTVAAVGLLVMAAAAAAWMIDHRTRAEARSRLRSLADSALEGLAVVREGRIVEANDTFAAMLGRDRAALLGQPLPGALLFPPGAAEGREGVPVEGRLNHANGSTLEVEVVVREDMPSPGLRVFAFRDLRERREHERRILHLAVHDPLTGLPNRARFAQRMEQVLKAAERRKVLPTLAVLHLGLDRFQEVNDLHGHAGGDALLRGIGRRIAQAVPPRAFAARLGSDEFGVLLPFTEAVEVFDLITRLERLLAEPSYIGGAEVSVTASTGVALFPADARGGEELRASADLAMRRAKASPARGLSFYHAEMDAAERYRRRMKDDLRIALAEGQFHLDCQVQVDLRSGETCGHEMLLRWNHPERGPIPPAEFIPLAEESGLILPIGDWVLREACALAVANPQLGKVAVNLSAVQFSQPDLPRQVEHALASSGLPAERLELEITESMLMQDRSRTLPLLERIKALGVRVAMDDFGTGYSSLGTLRSFPFDKIKLDRSFMAELDTSPQAVGILRAVIGIGRALRIPVLAEGVETQSQLEHLRAEGCDEVQGYLFGRPIPVPGQERAPSEGGTMAA</sequence>
<feature type="transmembrane region" description="Helical" evidence="1">
    <location>
        <begin position="134"/>
        <end position="156"/>
    </location>
</feature>
<keyword evidence="1" id="KW-0812">Transmembrane</keyword>
<dbReference type="CDD" id="cd01949">
    <property type="entry name" value="GGDEF"/>
    <property type="match status" value="1"/>
</dbReference>